<keyword evidence="1" id="KW-0732">Signal</keyword>
<feature type="domain" description="Lipid/polyisoprenoid-binding YceI-like" evidence="2">
    <location>
        <begin position="28"/>
        <end position="192"/>
    </location>
</feature>
<protein>
    <submittedName>
        <fullName evidence="3">YceI family protein</fullName>
    </submittedName>
</protein>
<organism evidence="3 4">
    <name type="scientific">Dokdonella ginsengisoli</name>
    <dbReference type="NCBI Taxonomy" id="363846"/>
    <lineage>
        <taxon>Bacteria</taxon>
        <taxon>Pseudomonadati</taxon>
        <taxon>Pseudomonadota</taxon>
        <taxon>Gammaproteobacteria</taxon>
        <taxon>Lysobacterales</taxon>
        <taxon>Rhodanobacteraceae</taxon>
        <taxon>Dokdonella</taxon>
    </lineage>
</organism>
<evidence type="ECO:0000313" key="4">
    <source>
        <dbReference type="Proteomes" id="UP001595886"/>
    </source>
</evidence>
<evidence type="ECO:0000313" key="3">
    <source>
        <dbReference type="EMBL" id="MFC4820407.1"/>
    </source>
</evidence>
<reference evidence="4" key="1">
    <citation type="journal article" date="2019" name="Int. J. Syst. Evol. Microbiol.">
        <title>The Global Catalogue of Microorganisms (GCM) 10K type strain sequencing project: providing services to taxonomists for standard genome sequencing and annotation.</title>
        <authorList>
            <consortium name="The Broad Institute Genomics Platform"/>
            <consortium name="The Broad Institute Genome Sequencing Center for Infectious Disease"/>
            <person name="Wu L."/>
            <person name="Ma J."/>
        </authorList>
    </citation>
    <scope>NUCLEOTIDE SEQUENCE [LARGE SCALE GENOMIC DNA]</scope>
    <source>
        <strain evidence="4">CCUG 30340</strain>
    </source>
</reference>
<dbReference type="Gene3D" id="2.40.128.110">
    <property type="entry name" value="Lipid/polyisoprenoid-binding, YceI-like"/>
    <property type="match status" value="1"/>
</dbReference>
<dbReference type="SUPFAM" id="SSF101874">
    <property type="entry name" value="YceI-like"/>
    <property type="match status" value="1"/>
</dbReference>
<dbReference type="PANTHER" id="PTHR34406:SF2">
    <property type="entry name" value="PERIPLASMIC PROTEIN"/>
    <property type="match status" value="1"/>
</dbReference>
<evidence type="ECO:0000259" key="2">
    <source>
        <dbReference type="SMART" id="SM00867"/>
    </source>
</evidence>
<proteinExistence type="predicted"/>
<feature type="chain" id="PRO_5045456583" evidence="1">
    <location>
        <begin position="25"/>
        <end position="195"/>
    </location>
</feature>
<sequence>MSRITSIRRLVSLFAVVALGSAAAAPVGYTLDPDHTYPSFEADHMGISVWRGKLDKSTGRVVLDREAGSGTVEVNLDPASIDFGQKALDKWARGKEFFDTARHPKASYKGKLENFVDGAPTRVSGELSLHGVTRPVELRIERFKCIEHPMLKREYCGADAYGSFDRSAFGLDAGKDYGFDMNVALRIQVEAIRDK</sequence>
<evidence type="ECO:0000256" key="1">
    <source>
        <dbReference type="SAM" id="SignalP"/>
    </source>
</evidence>
<dbReference type="Pfam" id="PF04264">
    <property type="entry name" value="YceI"/>
    <property type="match status" value="1"/>
</dbReference>
<name>A0ABV9QY59_9GAMM</name>
<keyword evidence="4" id="KW-1185">Reference proteome</keyword>
<dbReference type="EMBL" id="JBHSHD010000007">
    <property type="protein sequence ID" value="MFC4820407.1"/>
    <property type="molecule type" value="Genomic_DNA"/>
</dbReference>
<dbReference type="PANTHER" id="PTHR34406">
    <property type="entry name" value="PROTEIN YCEI"/>
    <property type="match status" value="1"/>
</dbReference>
<dbReference type="SMART" id="SM00867">
    <property type="entry name" value="YceI"/>
    <property type="match status" value="1"/>
</dbReference>
<dbReference type="InterPro" id="IPR007372">
    <property type="entry name" value="Lipid/polyisoprenoid-bd_YceI"/>
</dbReference>
<feature type="signal peptide" evidence="1">
    <location>
        <begin position="1"/>
        <end position="24"/>
    </location>
</feature>
<dbReference type="Proteomes" id="UP001595886">
    <property type="component" value="Unassembled WGS sequence"/>
</dbReference>
<accession>A0ABV9QY59</accession>
<comment type="caution">
    <text evidence="3">The sequence shown here is derived from an EMBL/GenBank/DDBJ whole genome shotgun (WGS) entry which is preliminary data.</text>
</comment>
<dbReference type="InterPro" id="IPR036761">
    <property type="entry name" value="TTHA0802/YceI-like_sf"/>
</dbReference>
<dbReference type="RefSeq" id="WP_380020258.1">
    <property type="nucleotide sequence ID" value="NZ_JBHSHD010000007.1"/>
</dbReference>
<gene>
    <name evidence="3" type="ORF">ACFO6Q_08725</name>
</gene>